<evidence type="ECO:0000313" key="1">
    <source>
        <dbReference type="EMBL" id="XDP45629.1"/>
    </source>
</evidence>
<dbReference type="EMBL" id="CP163302">
    <property type="protein sequence ID" value="XDP45629.1"/>
    <property type="molecule type" value="Genomic_DNA"/>
</dbReference>
<accession>A0AB39L5M6</accession>
<dbReference type="SUPFAM" id="SSF53474">
    <property type="entry name" value="alpha/beta-Hydrolases"/>
    <property type="match status" value="1"/>
</dbReference>
<evidence type="ECO:0008006" key="2">
    <source>
        <dbReference type="Google" id="ProtNLM"/>
    </source>
</evidence>
<gene>
    <name evidence="1" type="ORF">AB5L97_00975</name>
</gene>
<dbReference type="InterPro" id="IPR029058">
    <property type="entry name" value="AB_hydrolase_fold"/>
</dbReference>
<organism evidence="1">
    <name type="scientific">Sinomonas puerhi</name>
    <dbReference type="NCBI Taxonomy" id="3238584"/>
    <lineage>
        <taxon>Bacteria</taxon>
        <taxon>Bacillati</taxon>
        <taxon>Actinomycetota</taxon>
        <taxon>Actinomycetes</taxon>
        <taxon>Micrococcales</taxon>
        <taxon>Micrococcaceae</taxon>
        <taxon>Sinomonas</taxon>
    </lineage>
</organism>
<name>A0AB39L5M6_9MICC</name>
<dbReference type="AlphaFoldDB" id="A0AB39L5M6"/>
<sequence>MDGTATSYWQLNFDENGNATGQDPGALISAVSASGTTDLFVMSHGWNNSEGDAERLYSAMFPLIANAPGVPAHAGYLGVFWPSIWFPDPPAGSSDAALSGAQISATLARSVPAASAPLATMGALIDSGLGHVDAGTATPAQQGAAVEQFHGLLQNVFGGTTATTEDAGESALIASDNPQRDYAALAVEMGSAPAAGDAEGLADIFGPIWNGAKDALRVASFYQMKARAGTVGAKGLGPFLVQLHTAVPALRVHLIGHSFGARLVSFALSGIPSPQESPVASLTLVQGAFSHWSFTQAADSPFAEAGALFSVTDRVSGPLVSTFTAADWAVGRWYPKASFLAQQDNQDVAAPDRWGGMGSDGYQSVEPSANVALPLPTGTALAASTFYRADANGVIKDTSQSAFAGAHSDIEHPEVAALIVAAATAGQ</sequence>
<reference evidence="1" key="1">
    <citation type="submission" date="2024-07" db="EMBL/GenBank/DDBJ databases">
        <authorList>
            <person name="fu j."/>
        </authorList>
    </citation>
    <scope>NUCLEOTIDE SEQUENCE</scope>
    <source>
        <strain evidence="1">P10A9</strain>
    </source>
</reference>
<dbReference type="RefSeq" id="WP_369046124.1">
    <property type="nucleotide sequence ID" value="NZ_CP163302.1"/>
</dbReference>
<proteinExistence type="predicted"/>
<dbReference type="KEGG" id="spue:AB5L97_00975"/>
<protein>
    <recommendedName>
        <fullName evidence="2">Serine-threonine protein kinase</fullName>
    </recommendedName>
</protein>